<name>A0ABM9AG71_9GAMM</name>
<evidence type="ECO:0000313" key="1">
    <source>
        <dbReference type="EMBL" id="CAH0992198.1"/>
    </source>
</evidence>
<protein>
    <submittedName>
        <fullName evidence="1">Uncharacterized protein</fullName>
    </submittedName>
</protein>
<accession>A0ABM9AG71</accession>
<sequence length="177" mass="20578">MKVIVIFNKFTDQYIGLTYATDQMNVDESSCDETHFKYKTVEMDLDKEVWEGSYGDGSVIAIANQTTVITETELDADCQDKVFREYRYYHQLNIVYQLLDMLIEKSALDEALLTEYRRMRKYIDDTVANNERYKQAYLTQNGYEYRDKATERSVLNAQLEGGLHEVVGRAPHPGTPQ</sequence>
<dbReference type="Proteomes" id="UP000838100">
    <property type="component" value="Unassembled WGS sequence"/>
</dbReference>
<keyword evidence="2" id="KW-1185">Reference proteome</keyword>
<reference evidence="1" key="1">
    <citation type="submission" date="2021-12" db="EMBL/GenBank/DDBJ databases">
        <authorList>
            <person name="Rodrigo-Torres L."/>
            <person name="Arahal R. D."/>
            <person name="Lucena T."/>
        </authorList>
    </citation>
    <scope>NUCLEOTIDE SEQUENCE</scope>
    <source>
        <strain evidence="1">CECT 8267</strain>
    </source>
</reference>
<evidence type="ECO:0000313" key="2">
    <source>
        <dbReference type="Proteomes" id="UP000838100"/>
    </source>
</evidence>
<dbReference type="RefSeq" id="WP_237444890.1">
    <property type="nucleotide sequence ID" value="NZ_CAKLPX010000002.1"/>
</dbReference>
<gene>
    <name evidence="1" type="ORF">SIN8267_02314</name>
</gene>
<organism evidence="1 2">
    <name type="scientific">Sinobacterium norvegicum</name>
    <dbReference type="NCBI Taxonomy" id="1641715"/>
    <lineage>
        <taxon>Bacteria</taxon>
        <taxon>Pseudomonadati</taxon>
        <taxon>Pseudomonadota</taxon>
        <taxon>Gammaproteobacteria</taxon>
        <taxon>Cellvibrionales</taxon>
        <taxon>Spongiibacteraceae</taxon>
        <taxon>Sinobacterium</taxon>
    </lineage>
</organism>
<proteinExistence type="predicted"/>
<dbReference type="EMBL" id="CAKLPX010000002">
    <property type="protein sequence ID" value="CAH0992198.1"/>
    <property type="molecule type" value="Genomic_DNA"/>
</dbReference>
<comment type="caution">
    <text evidence="1">The sequence shown here is derived from an EMBL/GenBank/DDBJ whole genome shotgun (WGS) entry which is preliminary data.</text>
</comment>